<accession>A0ABW1P674</accession>
<feature type="compositionally biased region" description="Basic and acidic residues" evidence="1">
    <location>
        <begin position="44"/>
        <end position="53"/>
    </location>
</feature>
<feature type="signal peptide" evidence="2">
    <location>
        <begin position="1"/>
        <end position="25"/>
    </location>
</feature>
<dbReference type="Proteomes" id="UP001596220">
    <property type="component" value="Unassembled WGS sequence"/>
</dbReference>
<feature type="chain" id="PRO_5046321607" description="Secreted protein" evidence="2">
    <location>
        <begin position="26"/>
        <end position="113"/>
    </location>
</feature>
<evidence type="ECO:0000256" key="1">
    <source>
        <dbReference type="SAM" id="MobiDB-lite"/>
    </source>
</evidence>
<reference evidence="4" key="1">
    <citation type="journal article" date="2019" name="Int. J. Syst. Evol. Microbiol.">
        <title>The Global Catalogue of Microorganisms (GCM) 10K type strain sequencing project: providing services to taxonomists for standard genome sequencing and annotation.</title>
        <authorList>
            <consortium name="The Broad Institute Genomics Platform"/>
            <consortium name="The Broad Institute Genome Sequencing Center for Infectious Disease"/>
            <person name="Wu L."/>
            <person name="Ma J."/>
        </authorList>
    </citation>
    <scope>NUCLEOTIDE SEQUENCE [LARGE SCALE GENOMIC DNA]</scope>
    <source>
        <strain evidence="4">CGMCC 4.7246</strain>
    </source>
</reference>
<keyword evidence="4" id="KW-1185">Reference proteome</keyword>
<comment type="caution">
    <text evidence="3">The sequence shown here is derived from an EMBL/GenBank/DDBJ whole genome shotgun (WGS) entry which is preliminary data.</text>
</comment>
<keyword evidence="2" id="KW-0732">Signal</keyword>
<protein>
    <recommendedName>
        <fullName evidence="5">Secreted protein</fullName>
    </recommendedName>
</protein>
<feature type="region of interest" description="Disordered" evidence="1">
    <location>
        <begin position="41"/>
        <end position="99"/>
    </location>
</feature>
<evidence type="ECO:0000313" key="4">
    <source>
        <dbReference type="Proteomes" id="UP001596220"/>
    </source>
</evidence>
<evidence type="ECO:0000256" key="2">
    <source>
        <dbReference type="SAM" id="SignalP"/>
    </source>
</evidence>
<evidence type="ECO:0008006" key="5">
    <source>
        <dbReference type="Google" id="ProtNLM"/>
    </source>
</evidence>
<organism evidence="3 4">
    <name type="scientific">Saccharothrix lopnurensis</name>
    <dbReference type="NCBI Taxonomy" id="1670621"/>
    <lineage>
        <taxon>Bacteria</taxon>
        <taxon>Bacillati</taxon>
        <taxon>Actinomycetota</taxon>
        <taxon>Actinomycetes</taxon>
        <taxon>Pseudonocardiales</taxon>
        <taxon>Pseudonocardiaceae</taxon>
        <taxon>Saccharothrix</taxon>
    </lineage>
</organism>
<dbReference type="EMBL" id="JBHSQO010000013">
    <property type="protein sequence ID" value="MFC6090588.1"/>
    <property type="molecule type" value="Genomic_DNA"/>
</dbReference>
<gene>
    <name evidence="3" type="ORF">ACFP3R_14990</name>
</gene>
<sequence>MARVVTALVALLLVAVFTPSPTGSAPLVAAVPVGHGTVAVTEEEPPREQRQSVETRSWSTRFAPARNMKPPSCRGGSPIARRPAPPGSPRVERGRAEHLRSWTRPAALQVFRN</sequence>
<proteinExistence type="predicted"/>
<evidence type="ECO:0000313" key="3">
    <source>
        <dbReference type="EMBL" id="MFC6090588.1"/>
    </source>
</evidence>
<dbReference type="RefSeq" id="WP_380636600.1">
    <property type="nucleotide sequence ID" value="NZ_JBHSQO010000013.1"/>
</dbReference>
<name>A0ABW1P674_9PSEU</name>
<feature type="compositionally biased region" description="Basic and acidic residues" evidence="1">
    <location>
        <begin position="90"/>
        <end position="99"/>
    </location>
</feature>